<dbReference type="InterPro" id="IPR017850">
    <property type="entry name" value="Alkaline_phosphatase_core_sf"/>
</dbReference>
<keyword evidence="3" id="KW-1133">Transmembrane helix</keyword>
<evidence type="ECO:0000256" key="2">
    <source>
        <dbReference type="ARBA" id="ARBA00008779"/>
    </source>
</evidence>
<evidence type="ECO:0000313" key="5">
    <source>
        <dbReference type="EMBL" id="KAH7957954.1"/>
    </source>
</evidence>
<dbReference type="Pfam" id="PF14707">
    <property type="entry name" value="Sulfatase_C"/>
    <property type="match status" value="1"/>
</dbReference>
<comment type="cofactor">
    <cofactor evidence="1">
        <name>Ca(2+)</name>
        <dbReference type="ChEBI" id="CHEBI:29108"/>
    </cofactor>
</comment>
<dbReference type="EMBL" id="JABSTU010004704">
    <property type="protein sequence ID" value="KAH7957954.1"/>
    <property type="molecule type" value="Genomic_DNA"/>
</dbReference>
<dbReference type="InterPro" id="IPR000917">
    <property type="entry name" value="Sulfatase_N"/>
</dbReference>
<feature type="domain" description="Sulfatase N-terminal" evidence="4">
    <location>
        <begin position="121"/>
        <end position="317"/>
    </location>
</feature>
<feature type="transmembrane region" description="Helical" evidence="3">
    <location>
        <begin position="227"/>
        <end position="249"/>
    </location>
</feature>
<comment type="similarity">
    <text evidence="2">Belongs to the sulfatase family.</text>
</comment>
<dbReference type="Pfam" id="PF00884">
    <property type="entry name" value="Sulfatase"/>
    <property type="match status" value="1"/>
</dbReference>
<feature type="transmembrane region" description="Helical" evidence="3">
    <location>
        <begin position="293"/>
        <end position="314"/>
    </location>
</feature>
<name>A0A9J6CYF6_RHIMP</name>
<accession>A0A9J6CYF6</accession>
<reference evidence="5" key="1">
    <citation type="journal article" date="2020" name="Cell">
        <title>Large-Scale Comparative Analyses of Tick Genomes Elucidate Their Genetic Diversity and Vector Capacities.</title>
        <authorList>
            <consortium name="Tick Genome and Microbiome Consortium (TIGMIC)"/>
            <person name="Jia N."/>
            <person name="Wang J."/>
            <person name="Shi W."/>
            <person name="Du L."/>
            <person name="Sun Y."/>
            <person name="Zhan W."/>
            <person name="Jiang J.F."/>
            <person name="Wang Q."/>
            <person name="Zhang B."/>
            <person name="Ji P."/>
            <person name="Bell-Sakyi L."/>
            <person name="Cui X.M."/>
            <person name="Yuan T.T."/>
            <person name="Jiang B.G."/>
            <person name="Yang W.F."/>
            <person name="Lam T.T."/>
            <person name="Chang Q.C."/>
            <person name="Ding S.J."/>
            <person name="Wang X.J."/>
            <person name="Zhu J.G."/>
            <person name="Ruan X.D."/>
            <person name="Zhao L."/>
            <person name="Wei J.T."/>
            <person name="Ye R.Z."/>
            <person name="Que T.C."/>
            <person name="Du C.H."/>
            <person name="Zhou Y.H."/>
            <person name="Cheng J.X."/>
            <person name="Dai P.F."/>
            <person name="Guo W.B."/>
            <person name="Han X.H."/>
            <person name="Huang E.J."/>
            <person name="Li L.F."/>
            <person name="Wei W."/>
            <person name="Gao Y.C."/>
            <person name="Liu J.Z."/>
            <person name="Shao H.Z."/>
            <person name="Wang X."/>
            <person name="Wang C.C."/>
            <person name="Yang T.C."/>
            <person name="Huo Q.B."/>
            <person name="Li W."/>
            <person name="Chen H.Y."/>
            <person name="Chen S.E."/>
            <person name="Zhou L.G."/>
            <person name="Ni X.B."/>
            <person name="Tian J.H."/>
            <person name="Sheng Y."/>
            <person name="Liu T."/>
            <person name="Pan Y.S."/>
            <person name="Xia L.Y."/>
            <person name="Li J."/>
            <person name="Zhao F."/>
            <person name="Cao W.C."/>
        </authorList>
    </citation>
    <scope>NUCLEOTIDE SEQUENCE</scope>
    <source>
        <strain evidence="5">Rmic-2018</strain>
    </source>
</reference>
<proteinExistence type="inferred from homology"/>
<dbReference type="InterPro" id="IPR050738">
    <property type="entry name" value="Sulfatase"/>
</dbReference>
<protein>
    <recommendedName>
        <fullName evidence="4">Sulfatase N-terminal domain-containing protein</fullName>
    </recommendedName>
</protein>
<organism evidence="5 6">
    <name type="scientific">Rhipicephalus microplus</name>
    <name type="common">Cattle tick</name>
    <name type="synonym">Boophilus microplus</name>
    <dbReference type="NCBI Taxonomy" id="6941"/>
    <lineage>
        <taxon>Eukaryota</taxon>
        <taxon>Metazoa</taxon>
        <taxon>Ecdysozoa</taxon>
        <taxon>Arthropoda</taxon>
        <taxon>Chelicerata</taxon>
        <taxon>Arachnida</taxon>
        <taxon>Acari</taxon>
        <taxon>Parasitiformes</taxon>
        <taxon>Ixodida</taxon>
        <taxon>Ixodoidea</taxon>
        <taxon>Ixodidae</taxon>
        <taxon>Rhipicephalinae</taxon>
        <taxon>Rhipicephalus</taxon>
        <taxon>Boophilus</taxon>
    </lineage>
</organism>
<evidence type="ECO:0000259" key="4">
    <source>
        <dbReference type="Pfam" id="PF00884"/>
    </source>
</evidence>
<dbReference type="GO" id="GO:0004065">
    <property type="term" value="F:arylsulfatase activity"/>
    <property type="evidence" value="ECO:0007669"/>
    <property type="project" value="TreeGrafter"/>
</dbReference>
<evidence type="ECO:0000256" key="1">
    <source>
        <dbReference type="ARBA" id="ARBA00001913"/>
    </source>
</evidence>
<dbReference type="Proteomes" id="UP000821866">
    <property type="component" value="Unassembled WGS sequence"/>
</dbReference>
<dbReference type="Gene3D" id="3.40.720.10">
    <property type="entry name" value="Alkaline Phosphatase, subunit A"/>
    <property type="match status" value="1"/>
</dbReference>
<evidence type="ECO:0000256" key="3">
    <source>
        <dbReference type="SAM" id="Phobius"/>
    </source>
</evidence>
<sequence length="432" mass="48192">MALSTLFATGKMAAAGFTPTASLPLQQVLCILLGGVLRPGSHWLAPRSTEHLPQNRTPCAGYQGLLDLPVRAGLCRLPSISTEIPKDICFGCVALALPCHVIKHGKLLQEQSVHNCRAEWRAAASETFAKVLQQEGYSTGYIGENFSVMMANSDVAKQSVEDPCHHPLHHGFDYFYGLPLTNLKDFGDEDGSVVTTYFPNIFRFCYTAMTLSAAFSFLLFRSGRPIAAAFVFVLSFVDPAVLVFVIKSIPTLNGMVMRNFDVVEQPARLPGMMQRLIAESQRFVRSAVAEGKLFLLFLSFIHVHTALFSHPFFVDKSAHSRYGSGMWKVHFMSPDTALCTYVYHCYGSYVLRHDPSLVFHLDSDPSELRPLSEQGDPRVARVQEAVAEAVASLQLVPKQFDFLHSVWRPWLQPCCSYKFCFCRENYMLADTP</sequence>
<dbReference type="AlphaFoldDB" id="A0A9J6CYF6"/>
<dbReference type="PANTHER" id="PTHR42693:SF5">
    <property type="entry name" value="ARYLSULFATASE D"/>
    <property type="match status" value="1"/>
</dbReference>
<gene>
    <name evidence="5" type="ORF">HPB51_028075</name>
</gene>
<dbReference type="VEuPathDB" id="VectorBase:LOC119167030"/>
<reference evidence="5" key="2">
    <citation type="submission" date="2021-09" db="EMBL/GenBank/DDBJ databases">
        <authorList>
            <person name="Jia N."/>
            <person name="Wang J."/>
            <person name="Shi W."/>
            <person name="Du L."/>
            <person name="Sun Y."/>
            <person name="Zhan W."/>
            <person name="Jiang J."/>
            <person name="Wang Q."/>
            <person name="Zhang B."/>
            <person name="Ji P."/>
            <person name="Sakyi L.B."/>
            <person name="Cui X."/>
            <person name="Yuan T."/>
            <person name="Jiang B."/>
            <person name="Yang W."/>
            <person name="Lam T.T.-Y."/>
            <person name="Chang Q."/>
            <person name="Ding S."/>
            <person name="Wang X."/>
            <person name="Zhu J."/>
            <person name="Ruan X."/>
            <person name="Zhao L."/>
            <person name="Wei J."/>
            <person name="Que T."/>
            <person name="Du C."/>
            <person name="Cheng J."/>
            <person name="Dai P."/>
            <person name="Han X."/>
            <person name="Huang E."/>
            <person name="Gao Y."/>
            <person name="Liu J."/>
            <person name="Shao H."/>
            <person name="Ye R."/>
            <person name="Li L."/>
            <person name="Wei W."/>
            <person name="Wang X."/>
            <person name="Wang C."/>
            <person name="Huo Q."/>
            <person name="Li W."/>
            <person name="Guo W."/>
            <person name="Chen H."/>
            <person name="Chen S."/>
            <person name="Zhou L."/>
            <person name="Zhou L."/>
            <person name="Ni X."/>
            <person name="Tian J."/>
            <person name="Zhou Y."/>
            <person name="Sheng Y."/>
            <person name="Liu T."/>
            <person name="Pan Y."/>
            <person name="Xia L."/>
            <person name="Li J."/>
            <person name="Zhao F."/>
            <person name="Cao W."/>
        </authorList>
    </citation>
    <scope>NUCLEOTIDE SEQUENCE</scope>
    <source>
        <strain evidence="5">Rmic-2018</strain>
        <tissue evidence="5">Larvae</tissue>
    </source>
</reference>
<keyword evidence="6" id="KW-1185">Reference proteome</keyword>
<comment type="caution">
    <text evidence="5">The sequence shown here is derived from an EMBL/GenBank/DDBJ whole genome shotgun (WGS) entry which is preliminary data.</text>
</comment>
<keyword evidence="3" id="KW-0812">Transmembrane</keyword>
<dbReference type="PANTHER" id="PTHR42693">
    <property type="entry name" value="ARYLSULFATASE FAMILY MEMBER"/>
    <property type="match status" value="1"/>
</dbReference>
<evidence type="ECO:0000313" key="6">
    <source>
        <dbReference type="Proteomes" id="UP000821866"/>
    </source>
</evidence>
<keyword evidence="3" id="KW-0472">Membrane</keyword>
<dbReference type="SUPFAM" id="SSF53649">
    <property type="entry name" value="Alkaline phosphatase-like"/>
    <property type="match status" value="2"/>
</dbReference>
<dbReference type="Gene3D" id="3.30.1120.10">
    <property type="match status" value="1"/>
</dbReference>